<dbReference type="PANTHER" id="PTHR24346">
    <property type="entry name" value="MAP/MICROTUBULE AFFINITY-REGULATING KINASE"/>
    <property type="match status" value="1"/>
</dbReference>
<evidence type="ECO:0000256" key="6">
    <source>
        <dbReference type="PROSITE-ProRule" id="PRU10141"/>
    </source>
</evidence>
<dbReference type="Proteomes" id="UP000192578">
    <property type="component" value="Unassembled WGS sequence"/>
</dbReference>
<dbReference type="FunFam" id="1.10.510.10:FF:000571">
    <property type="entry name" value="Maternal embryonic leucine zipper kinase"/>
    <property type="match status" value="1"/>
</dbReference>
<dbReference type="SMART" id="SM00220">
    <property type="entry name" value="S_TKc"/>
    <property type="match status" value="1"/>
</dbReference>
<name>A0A1W0WE27_HYPEX</name>
<accession>A0A1W0WE27</accession>
<dbReference type="InterPro" id="IPR000719">
    <property type="entry name" value="Prot_kinase_dom"/>
</dbReference>
<feature type="region of interest" description="Disordered" evidence="7">
    <location>
        <begin position="533"/>
        <end position="586"/>
    </location>
</feature>
<keyword evidence="10" id="KW-1185">Reference proteome</keyword>
<dbReference type="EMBL" id="MTYJ01000125">
    <property type="protein sequence ID" value="OQV13383.1"/>
    <property type="molecule type" value="Genomic_DNA"/>
</dbReference>
<feature type="domain" description="Protein kinase" evidence="8">
    <location>
        <begin position="31"/>
        <end position="284"/>
    </location>
</feature>
<evidence type="ECO:0000313" key="10">
    <source>
        <dbReference type="Proteomes" id="UP000192578"/>
    </source>
</evidence>
<gene>
    <name evidence="9" type="ORF">BV898_12416</name>
</gene>
<protein>
    <submittedName>
        <fullName evidence="9">Serine/threonine-protein kinase SIK3</fullName>
    </submittedName>
</protein>
<evidence type="ECO:0000256" key="3">
    <source>
        <dbReference type="ARBA" id="ARBA00022741"/>
    </source>
</evidence>
<dbReference type="GO" id="GO:0004674">
    <property type="term" value="F:protein serine/threonine kinase activity"/>
    <property type="evidence" value="ECO:0007669"/>
    <property type="project" value="UniProtKB-KW"/>
</dbReference>
<feature type="compositionally biased region" description="Polar residues" evidence="7">
    <location>
        <begin position="540"/>
        <end position="549"/>
    </location>
</feature>
<dbReference type="Gene3D" id="1.10.510.10">
    <property type="entry name" value="Transferase(Phosphotransferase) domain 1"/>
    <property type="match status" value="1"/>
</dbReference>
<feature type="compositionally biased region" description="Low complexity" evidence="7">
    <location>
        <begin position="398"/>
        <end position="421"/>
    </location>
</feature>
<evidence type="ECO:0000256" key="5">
    <source>
        <dbReference type="ARBA" id="ARBA00022840"/>
    </source>
</evidence>
<dbReference type="GO" id="GO:0005524">
    <property type="term" value="F:ATP binding"/>
    <property type="evidence" value="ECO:0007669"/>
    <property type="project" value="UniProtKB-UniRule"/>
</dbReference>
<feature type="binding site" evidence="6">
    <location>
        <position position="60"/>
    </location>
    <ligand>
        <name>ATP</name>
        <dbReference type="ChEBI" id="CHEBI:30616"/>
    </ligand>
</feature>
<dbReference type="Pfam" id="PF00069">
    <property type="entry name" value="Pkinase"/>
    <property type="match status" value="1"/>
</dbReference>
<evidence type="ECO:0000313" key="9">
    <source>
        <dbReference type="EMBL" id="OQV13383.1"/>
    </source>
</evidence>
<keyword evidence="4 9" id="KW-0418">Kinase</keyword>
<dbReference type="OrthoDB" id="193931at2759"/>
<evidence type="ECO:0000256" key="2">
    <source>
        <dbReference type="ARBA" id="ARBA00022679"/>
    </source>
</evidence>
<proteinExistence type="predicted"/>
<dbReference type="InterPro" id="IPR017441">
    <property type="entry name" value="Protein_kinase_ATP_BS"/>
</dbReference>
<dbReference type="InterPro" id="IPR011009">
    <property type="entry name" value="Kinase-like_dom_sf"/>
</dbReference>
<evidence type="ECO:0000256" key="1">
    <source>
        <dbReference type="ARBA" id="ARBA00022527"/>
    </source>
</evidence>
<keyword evidence="5 6" id="KW-0067">ATP-binding</keyword>
<feature type="region of interest" description="Disordered" evidence="7">
    <location>
        <begin position="395"/>
        <end position="421"/>
    </location>
</feature>
<keyword evidence="1" id="KW-0723">Serine/threonine-protein kinase</keyword>
<dbReference type="AlphaFoldDB" id="A0A1W0WE27"/>
<dbReference type="PROSITE" id="PS00108">
    <property type="entry name" value="PROTEIN_KINASE_ST"/>
    <property type="match status" value="1"/>
</dbReference>
<comment type="caution">
    <text evidence="9">The sequence shown here is derived from an EMBL/GenBank/DDBJ whole genome shotgun (WGS) entry which is preliminary data.</text>
</comment>
<keyword evidence="3 6" id="KW-0547">Nucleotide-binding</keyword>
<dbReference type="PROSITE" id="PS00107">
    <property type="entry name" value="PROTEIN_KINASE_ATP"/>
    <property type="match status" value="1"/>
</dbReference>
<evidence type="ECO:0000256" key="4">
    <source>
        <dbReference type="ARBA" id="ARBA00022777"/>
    </source>
</evidence>
<dbReference type="GO" id="GO:0035556">
    <property type="term" value="P:intracellular signal transduction"/>
    <property type="evidence" value="ECO:0007669"/>
    <property type="project" value="TreeGrafter"/>
</dbReference>
<dbReference type="PROSITE" id="PS50011">
    <property type="entry name" value="PROTEIN_KINASE_DOM"/>
    <property type="match status" value="1"/>
</dbReference>
<evidence type="ECO:0000256" key="7">
    <source>
        <dbReference type="SAM" id="MobiDB-lite"/>
    </source>
</evidence>
<sequence>MTTGNDARFDANSREPATTSAALPAFIGNYAIEPTVLGVGNFATVRLGTHIPTGEQVALKLIDKRSLLPEDLGKIHREIAISRALRHPHVIRTYQTVEDADHIAVVMEYASGGEMYAELTKHGRYDEPEARRLFRQIVAALRYCHSLCVVHRDLKTENLLLDAQKNVKLADFGFSDVMSPGERLDQEWCGSLPYAAPEIFQGHSYDGFKSDSWSLGIVLYVMVTGALPFDGGEDLAVTRQLILSGCFTVPSYVSDDCAALLRALLAVDPAKRCDLDGVMRDRWFTYPFNSKLSTTAYYAFEDGLFDDIAMDDSELNEFVLDEMEKMGHLRESVRLAVVTTPYHDASVTYHLLNDRFTRSTHKTCLIPLPPIPITPSSAMSSRRSSILTGIVVRDDRGSSSSRSSYGGSPSPSFRNSRRSSLPPLATFSNASPTLFPSQSWPINYPTNRSRNLLFSKSHRRASDGSVSIPPQLIVAAKQRNDSLVSDRSYFTSASDCSLSKGMDSLSMEDLNSDEEPDMEAVQRYLSVRGKAMRHTVATGKRSSTSSTAHNIPADSRLLPGTLRRHSDNTGTSRGRPRTSSFPVRPVSPMDEMASLQRHLDSGLGSPSFCYSPATMSPQRQSLTSATSPNLLTVPSASSGTFPARLNAAFQSPTFLDKLYGDIRIKVTPHEFEYPDPTTEQERKE</sequence>
<dbReference type="SUPFAM" id="SSF56112">
    <property type="entry name" value="Protein kinase-like (PK-like)"/>
    <property type="match status" value="1"/>
</dbReference>
<dbReference type="CDD" id="cd14003">
    <property type="entry name" value="STKc_AMPK-like"/>
    <property type="match status" value="1"/>
</dbReference>
<keyword evidence="2" id="KW-0808">Transferase</keyword>
<dbReference type="GO" id="GO:0005737">
    <property type="term" value="C:cytoplasm"/>
    <property type="evidence" value="ECO:0007669"/>
    <property type="project" value="TreeGrafter"/>
</dbReference>
<evidence type="ECO:0000259" key="8">
    <source>
        <dbReference type="PROSITE" id="PS50011"/>
    </source>
</evidence>
<dbReference type="InterPro" id="IPR008271">
    <property type="entry name" value="Ser/Thr_kinase_AS"/>
</dbReference>
<reference evidence="10" key="1">
    <citation type="submission" date="2017-01" db="EMBL/GenBank/DDBJ databases">
        <title>Comparative genomics of anhydrobiosis in the tardigrade Hypsibius dujardini.</title>
        <authorList>
            <person name="Yoshida Y."/>
            <person name="Koutsovoulos G."/>
            <person name="Laetsch D."/>
            <person name="Stevens L."/>
            <person name="Kumar S."/>
            <person name="Horikawa D."/>
            <person name="Ishino K."/>
            <person name="Komine S."/>
            <person name="Tomita M."/>
            <person name="Blaxter M."/>
            <person name="Arakawa K."/>
        </authorList>
    </citation>
    <scope>NUCLEOTIDE SEQUENCE [LARGE SCALE GENOMIC DNA]</scope>
    <source>
        <strain evidence="10">Z151</strain>
    </source>
</reference>
<dbReference type="PANTHER" id="PTHR24346:SF82">
    <property type="entry name" value="KP78A-RELATED"/>
    <property type="match status" value="1"/>
</dbReference>
<feature type="compositionally biased region" description="Polar residues" evidence="7">
    <location>
        <begin position="568"/>
        <end position="581"/>
    </location>
</feature>
<organism evidence="9 10">
    <name type="scientific">Hypsibius exemplaris</name>
    <name type="common">Freshwater tardigrade</name>
    <dbReference type="NCBI Taxonomy" id="2072580"/>
    <lineage>
        <taxon>Eukaryota</taxon>
        <taxon>Metazoa</taxon>
        <taxon>Ecdysozoa</taxon>
        <taxon>Tardigrada</taxon>
        <taxon>Eutardigrada</taxon>
        <taxon>Parachela</taxon>
        <taxon>Hypsibioidea</taxon>
        <taxon>Hypsibiidae</taxon>
        <taxon>Hypsibius</taxon>
    </lineage>
</organism>